<evidence type="ECO:0000256" key="1">
    <source>
        <dbReference type="SAM" id="MobiDB-lite"/>
    </source>
</evidence>
<dbReference type="WBParaSite" id="ASIM_0000576201-mRNA-1">
    <property type="protein sequence ID" value="ASIM_0000576201-mRNA-1"/>
    <property type="gene ID" value="ASIM_0000576201"/>
</dbReference>
<proteinExistence type="predicted"/>
<feature type="compositionally biased region" description="Basic and acidic residues" evidence="1">
    <location>
        <begin position="98"/>
        <end position="114"/>
    </location>
</feature>
<evidence type="ECO:0000313" key="2">
    <source>
        <dbReference type="WBParaSite" id="ASIM_0000576201-mRNA-1"/>
    </source>
</evidence>
<reference evidence="2" key="1">
    <citation type="submission" date="2017-02" db="UniProtKB">
        <authorList>
            <consortium name="WormBaseParasite"/>
        </authorList>
    </citation>
    <scope>IDENTIFICATION</scope>
</reference>
<accession>A0A0M3JDS1</accession>
<protein>
    <submittedName>
        <fullName evidence="2">Acidic repeat protein</fullName>
    </submittedName>
</protein>
<organism evidence="2">
    <name type="scientific">Anisakis simplex</name>
    <name type="common">Herring worm</name>
    <dbReference type="NCBI Taxonomy" id="6269"/>
    <lineage>
        <taxon>Eukaryota</taxon>
        <taxon>Metazoa</taxon>
        <taxon>Ecdysozoa</taxon>
        <taxon>Nematoda</taxon>
        <taxon>Chromadorea</taxon>
        <taxon>Rhabditida</taxon>
        <taxon>Spirurina</taxon>
        <taxon>Ascaridomorpha</taxon>
        <taxon>Ascaridoidea</taxon>
        <taxon>Anisakidae</taxon>
        <taxon>Anisakis</taxon>
        <taxon>Anisakis simplex complex</taxon>
    </lineage>
</organism>
<name>A0A0M3JDS1_ANISI</name>
<feature type="region of interest" description="Disordered" evidence="1">
    <location>
        <begin position="77"/>
        <end position="114"/>
    </location>
</feature>
<sequence>LDSEARLVVRPVSEVKVVRPVSEVKVVRPVSEVKVARPVSEVKVARPVSEVKVVPVSEAQLVSVEILDSEREQGQELLGSEQQVVDSAEQPGSVVRPDSAERLDSGPERPALEPERLALGLEQLVSELERAVLAVSVPVVPDSMLRT</sequence>
<dbReference type="AlphaFoldDB" id="A0A0M3JDS1"/>